<dbReference type="OrthoDB" id="26282at2759"/>
<reference evidence="6 7" key="1">
    <citation type="submission" date="2009-08" db="EMBL/GenBank/DDBJ databases">
        <title>The Genome Sequence of Spizellomyces punctatus strain DAOM BR117.</title>
        <authorList>
            <consortium name="The Broad Institute Genome Sequencing Platform"/>
            <person name="Russ C."/>
            <person name="Cuomo C."/>
            <person name="Shea T."/>
            <person name="Young S.K."/>
            <person name="Zeng Q."/>
            <person name="Koehrsen M."/>
            <person name="Haas B."/>
            <person name="Borodovsky M."/>
            <person name="Guigo R."/>
            <person name="Alvarado L."/>
            <person name="Berlin A."/>
            <person name="Bochicchio J."/>
            <person name="Borenstein D."/>
            <person name="Chapman S."/>
            <person name="Chen Z."/>
            <person name="Engels R."/>
            <person name="Freedman E."/>
            <person name="Gellesch M."/>
            <person name="Goldberg J."/>
            <person name="Griggs A."/>
            <person name="Gujja S."/>
            <person name="Heiman D."/>
            <person name="Hepburn T."/>
            <person name="Howarth C."/>
            <person name="Jen D."/>
            <person name="Larson L."/>
            <person name="Lewis B."/>
            <person name="Mehta T."/>
            <person name="Park D."/>
            <person name="Pearson M."/>
            <person name="Roberts A."/>
            <person name="Saif S."/>
            <person name="Shenoy N."/>
            <person name="Sisk P."/>
            <person name="Stolte C."/>
            <person name="Sykes S."/>
            <person name="Thomson T."/>
            <person name="Walk T."/>
            <person name="White J."/>
            <person name="Yandava C."/>
            <person name="Burger G."/>
            <person name="Gray M.W."/>
            <person name="Holland P.W.H."/>
            <person name="King N."/>
            <person name="Lang F.B.F."/>
            <person name="Roger A.J."/>
            <person name="Ruiz-Trillo I."/>
            <person name="Lander E."/>
            <person name="Nusbaum C."/>
        </authorList>
    </citation>
    <scope>NUCLEOTIDE SEQUENCE [LARGE SCALE GENOMIC DNA]</scope>
    <source>
        <strain evidence="6 7">DAOM BR117</strain>
    </source>
</reference>
<feature type="region of interest" description="Disordered" evidence="4">
    <location>
        <begin position="672"/>
        <end position="727"/>
    </location>
</feature>
<accession>A0A0L0HFH2</accession>
<feature type="compositionally biased region" description="Basic and acidic residues" evidence="4">
    <location>
        <begin position="453"/>
        <end position="479"/>
    </location>
</feature>
<organism evidence="6 7">
    <name type="scientific">Spizellomyces punctatus (strain DAOM BR117)</name>
    <dbReference type="NCBI Taxonomy" id="645134"/>
    <lineage>
        <taxon>Eukaryota</taxon>
        <taxon>Fungi</taxon>
        <taxon>Fungi incertae sedis</taxon>
        <taxon>Chytridiomycota</taxon>
        <taxon>Chytridiomycota incertae sedis</taxon>
        <taxon>Chytridiomycetes</taxon>
        <taxon>Spizellomycetales</taxon>
        <taxon>Spizellomycetaceae</taxon>
        <taxon>Spizellomyces</taxon>
    </lineage>
</organism>
<dbReference type="FunCoup" id="A0A0L0HFH2">
    <property type="interactions" value="858"/>
</dbReference>
<dbReference type="GO" id="GO:0005634">
    <property type="term" value="C:nucleus"/>
    <property type="evidence" value="ECO:0007669"/>
    <property type="project" value="UniProtKB-SubCell"/>
</dbReference>
<keyword evidence="7" id="KW-1185">Reference proteome</keyword>
<feature type="region of interest" description="Disordered" evidence="4">
    <location>
        <begin position="1"/>
        <end position="65"/>
    </location>
</feature>
<sequence length="926" mass="105017">MEESSNGNVHTGETKEPGTPPIAIAPTEELLDLDEERKPLTSATRNVSTPLADVPRPESASAGKMDRLEKLRIKTQKNPWDADSWQAMLAESQQRGDVDLIRETYEVLLRQFPTSARYWIAYAEFEQKQRAFDRMEAIFERCLRLVPSVELWKFYLTHVRRVHTGAGGPPEKKQEARAKVLKAYEFVLQNVGVDKEAGFIWSDYIQFIKAGETSSIYEDQQKMDSLRRAYHRAIWIPLTNIEQIWKDYDAFENGLNKLTAKKFLSEKSAGYMTARTALREVKNLLDPIDKAQKLWMAKPPSWTEKELQILAAWKRLIAWERSNPLRLDDRGAWINRVVYAYKSALLMLRHYPEIYYDAASFLKEVGRTDEAATMLRSGIDTLPTSLLLNLSFAELEESRKKDMNELQKIFDTLISHLELRLDEINAKYDAERDRLMAGMSKDEEAGGPDDWDGERREREREKLKEKQKEVEQKVDERRKKELENTKKALSLVWIVYMRTARRAQNVKASRAVFSRARKSAHCTYHIWVAGALMEYYSNKDRDVAGRMFEVGLKTFAPADDPQAPDFILNYLDFLINLNDENNTRALFERALSALPSARAKPIWAKFLSYEMSYGDLANVLKIEKRRADAYPTEQKNSLSSLSDIAERWGFLDIDQVGEFELGLPAQRAFEKKTPGMTGLPLSATNPLSGMQMSKSEDRAAQRKFQSLEPVHPERYPRPDLNKWSSYKPEPAALKPPAAFGAGGSPAPTASPSLAAGVPSPAQVTGISGSRLAMVPEAIATLMSVLPPSSLYNGPILPINDILELFRQIPLPIPSVPPKMVPLQPSVQGSSSSGPTSDRQLPPFDRQRGYGDRNYGRDRTKDEKGGSRGRGRGGRFDGGRSSVKRRGGFDEDQAYDGPTHINRPPENDIFRARHQFKRFRESAGSDT</sequence>
<dbReference type="InterPro" id="IPR003107">
    <property type="entry name" value="HAT"/>
</dbReference>
<dbReference type="GeneID" id="27688353"/>
<feature type="compositionally biased region" description="Basic and acidic residues" evidence="4">
    <location>
        <begin position="844"/>
        <end position="865"/>
    </location>
</feature>
<dbReference type="InterPro" id="IPR011990">
    <property type="entry name" value="TPR-like_helical_dom_sf"/>
</dbReference>
<dbReference type="GO" id="GO:0031124">
    <property type="term" value="P:mRNA 3'-end processing"/>
    <property type="evidence" value="ECO:0007669"/>
    <property type="project" value="InterPro"/>
</dbReference>
<dbReference type="InterPro" id="IPR045243">
    <property type="entry name" value="Rna14-like"/>
</dbReference>
<evidence type="ECO:0000256" key="4">
    <source>
        <dbReference type="SAM" id="MobiDB-lite"/>
    </source>
</evidence>
<dbReference type="VEuPathDB" id="FungiDB:SPPG_04928"/>
<feature type="compositionally biased region" description="Polar residues" evidence="4">
    <location>
        <begin position="1"/>
        <end position="11"/>
    </location>
</feature>
<dbReference type="Proteomes" id="UP000053201">
    <property type="component" value="Unassembled WGS sequence"/>
</dbReference>
<dbReference type="STRING" id="645134.A0A0L0HFH2"/>
<dbReference type="EMBL" id="KQ257457">
    <property type="protein sequence ID" value="KNC99538.1"/>
    <property type="molecule type" value="Genomic_DNA"/>
</dbReference>
<dbReference type="SUPFAM" id="SSF48452">
    <property type="entry name" value="TPR-like"/>
    <property type="match status" value="2"/>
</dbReference>
<feature type="region of interest" description="Disordered" evidence="4">
    <location>
        <begin position="819"/>
        <end position="926"/>
    </location>
</feature>
<evidence type="ECO:0000256" key="2">
    <source>
        <dbReference type="ARBA" id="ARBA00022737"/>
    </source>
</evidence>
<dbReference type="OMA" id="VQLWSVY"/>
<evidence type="ECO:0000259" key="5">
    <source>
        <dbReference type="Pfam" id="PF05843"/>
    </source>
</evidence>
<name>A0A0L0HFH2_SPIPD</name>
<feature type="compositionally biased region" description="Polar residues" evidence="4">
    <location>
        <begin position="682"/>
        <end position="693"/>
    </location>
</feature>
<evidence type="ECO:0000313" key="6">
    <source>
        <dbReference type="EMBL" id="KNC99538.1"/>
    </source>
</evidence>
<dbReference type="Pfam" id="PF05843">
    <property type="entry name" value="Suf"/>
    <property type="match status" value="1"/>
</dbReference>
<proteinExistence type="predicted"/>
<evidence type="ECO:0000313" key="7">
    <source>
        <dbReference type="Proteomes" id="UP000053201"/>
    </source>
</evidence>
<dbReference type="eggNOG" id="KOG1914">
    <property type="taxonomic scope" value="Eukaryota"/>
</dbReference>
<dbReference type="InParanoid" id="A0A0L0HFH2"/>
<keyword evidence="3" id="KW-0539">Nucleus</keyword>
<comment type="subcellular location">
    <subcellularLocation>
        <location evidence="1">Nucleus</location>
    </subcellularLocation>
</comment>
<dbReference type="PANTHER" id="PTHR19980:SF0">
    <property type="entry name" value="CLEAVAGE STIMULATION FACTOR SUBUNIT 3"/>
    <property type="match status" value="1"/>
</dbReference>
<gene>
    <name evidence="6" type="ORF">SPPG_04928</name>
</gene>
<dbReference type="InterPro" id="IPR008847">
    <property type="entry name" value="Suf"/>
</dbReference>
<keyword evidence="2" id="KW-0677">Repeat</keyword>
<feature type="compositionally biased region" description="Basic and acidic residues" evidence="4">
    <location>
        <begin position="917"/>
        <end position="926"/>
    </location>
</feature>
<dbReference type="AlphaFoldDB" id="A0A0L0HFH2"/>
<evidence type="ECO:0000256" key="3">
    <source>
        <dbReference type="ARBA" id="ARBA00023242"/>
    </source>
</evidence>
<dbReference type="Gene3D" id="1.25.40.1040">
    <property type="match status" value="2"/>
</dbReference>
<dbReference type="GO" id="GO:0003729">
    <property type="term" value="F:mRNA binding"/>
    <property type="evidence" value="ECO:0007669"/>
    <property type="project" value="TreeGrafter"/>
</dbReference>
<feature type="compositionally biased region" description="Low complexity" evidence="4">
    <location>
        <begin position="823"/>
        <end position="836"/>
    </location>
</feature>
<protein>
    <recommendedName>
        <fullName evidence="5">Suppressor of forked domain-containing protein</fullName>
    </recommendedName>
</protein>
<dbReference type="SMART" id="SM00386">
    <property type="entry name" value="HAT"/>
    <property type="match status" value="9"/>
</dbReference>
<feature type="domain" description="Suppressor of forked" evidence="5">
    <location>
        <begin position="67"/>
        <end position="660"/>
    </location>
</feature>
<feature type="region of interest" description="Disordered" evidence="4">
    <location>
        <begin position="437"/>
        <end position="479"/>
    </location>
</feature>
<dbReference type="RefSeq" id="XP_016607578.1">
    <property type="nucleotide sequence ID" value="XM_016753168.1"/>
</dbReference>
<evidence type="ECO:0000256" key="1">
    <source>
        <dbReference type="ARBA" id="ARBA00004123"/>
    </source>
</evidence>
<feature type="compositionally biased region" description="Basic and acidic residues" evidence="4">
    <location>
        <begin position="710"/>
        <end position="720"/>
    </location>
</feature>
<dbReference type="PANTHER" id="PTHR19980">
    <property type="entry name" value="RNA CLEAVAGE STIMULATION FACTOR"/>
    <property type="match status" value="1"/>
</dbReference>